<dbReference type="GO" id="GO:0005277">
    <property type="term" value="F:acetylcholine transmembrane transporter activity"/>
    <property type="evidence" value="ECO:0007669"/>
    <property type="project" value="TreeGrafter"/>
</dbReference>
<evidence type="ECO:0000313" key="13">
    <source>
        <dbReference type="Proteomes" id="UP000597762"/>
    </source>
</evidence>
<comment type="similarity">
    <text evidence="2">Belongs to the major facilitator superfamily. Vesicular transporter family.</text>
</comment>
<feature type="transmembrane region" description="Helical" evidence="10">
    <location>
        <begin position="15"/>
        <end position="38"/>
    </location>
</feature>
<evidence type="ECO:0000256" key="7">
    <source>
        <dbReference type="ARBA" id="ARBA00023136"/>
    </source>
</evidence>
<keyword evidence="5" id="KW-0532">Neurotransmitter transport</keyword>
<dbReference type="SUPFAM" id="SSF103473">
    <property type="entry name" value="MFS general substrate transporter"/>
    <property type="match status" value="1"/>
</dbReference>
<name>A0A812BGW7_ACAPH</name>
<feature type="transmembrane region" description="Helical" evidence="10">
    <location>
        <begin position="44"/>
        <end position="64"/>
    </location>
</feature>
<feature type="region of interest" description="Disordered" evidence="9">
    <location>
        <begin position="306"/>
        <end position="381"/>
    </location>
</feature>
<dbReference type="PROSITE" id="PS51257">
    <property type="entry name" value="PROKAR_LIPOPROTEIN"/>
    <property type="match status" value="1"/>
</dbReference>
<proteinExistence type="inferred from homology"/>
<evidence type="ECO:0000256" key="3">
    <source>
        <dbReference type="ARBA" id="ARBA00022448"/>
    </source>
</evidence>
<feature type="transmembrane region" description="Helical" evidence="10">
    <location>
        <begin position="250"/>
        <end position="273"/>
    </location>
</feature>
<evidence type="ECO:0000256" key="2">
    <source>
        <dbReference type="ARBA" id="ARBA00006829"/>
    </source>
</evidence>
<dbReference type="Gene3D" id="1.20.1250.20">
    <property type="entry name" value="MFS general substrate transporter like domains"/>
    <property type="match status" value="1"/>
</dbReference>
<dbReference type="GO" id="GO:0030122">
    <property type="term" value="C:AP-2 adaptor complex"/>
    <property type="evidence" value="ECO:0007669"/>
    <property type="project" value="TreeGrafter"/>
</dbReference>
<keyword evidence="7 10" id="KW-0472">Membrane</keyword>
<evidence type="ECO:0000259" key="11">
    <source>
        <dbReference type="PROSITE" id="PS50850"/>
    </source>
</evidence>
<keyword evidence="6 10" id="KW-1133">Transmembrane helix</keyword>
<feature type="transmembrane region" description="Helical" evidence="10">
    <location>
        <begin position="187"/>
        <end position="206"/>
    </location>
</feature>
<feature type="transmembrane region" description="Helical" evidence="10">
    <location>
        <begin position="160"/>
        <end position="181"/>
    </location>
</feature>
<comment type="subcellular location">
    <subcellularLocation>
        <location evidence="1">Membrane</location>
        <topology evidence="1">Multi-pass membrane protein</topology>
    </subcellularLocation>
</comment>
<protein>
    <submittedName>
        <fullName evidence="12">SLC18A3</fullName>
    </submittedName>
</protein>
<sequence length="381" mass="42108">MIADRYTEESERSRALGIALAFISFGCLVAPPFGGILYELAGKIVPFLFLATISLIDGFLLLLVMKPVRSQRSKIPEDQRVKGTPIYKLLMDPYIANCAGALAMANVSLAFLEPTISLWMKDTMDATEWEMGFIWLPAFLPHIAGVYITVKYAERHPNKLWILAAAGLAMEGVSCFFIPFATKFAVLILPIAGICFGIACVDTALLPTLGYLVDTRHVSVYGSVYAIADISYSLAYAIGPIVAGSIVHSIGFLALNILICISNILYAPALYYLNKAYQYTPFENEEMKTPVTENRGLYNADERQNQQYSNYGGGANTEKNVDNVDNGMNLEMSKPKNQWGGHDNSYHSSGSYNTGNYNTGSYNTDGGDRYGDERYTRWEQP</sequence>
<dbReference type="InterPro" id="IPR036259">
    <property type="entry name" value="MFS_trans_sf"/>
</dbReference>
<feature type="compositionally biased region" description="Basic and acidic residues" evidence="9">
    <location>
        <begin position="366"/>
        <end position="381"/>
    </location>
</feature>
<evidence type="ECO:0000256" key="4">
    <source>
        <dbReference type="ARBA" id="ARBA00022692"/>
    </source>
</evidence>
<dbReference type="PANTHER" id="PTHR23506:SF13">
    <property type="entry name" value="VESICULAR ACETYLCHOLINE TRANSPORTER"/>
    <property type="match status" value="1"/>
</dbReference>
<evidence type="ECO:0000256" key="9">
    <source>
        <dbReference type="SAM" id="MobiDB-lite"/>
    </source>
</evidence>
<dbReference type="GO" id="GO:0007268">
    <property type="term" value="P:chemical synaptic transmission"/>
    <property type="evidence" value="ECO:0007669"/>
    <property type="project" value="TreeGrafter"/>
</dbReference>
<keyword evidence="8" id="KW-0325">Glycoprotein</keyword>
<dbReference type="PANTHER" id="PTHR23506">
    <property type="entry name" value="GH10249P"/>
    <property type="match status" value="1"/>
</dbReference>
<organism evidence="12 13">
    <name type="scientific">Acanthosepion pharaonis</name>
    <name type="common">Pharaoh cuttlefish</name>
    <name type="synonym">Sepia pharaonis</name>
    <dbReference type="NCBI Taxonomy" id="158019"/>
    <lineage>
        <taxon>Eukaryota</taxon>
        <taxon>Metazoa</taxon>
        <taxon>Spiralia</taxon>
        <taxon>Lophotrochozoa</taxon>
        <taxon>Mollusca</taxon>
        <taxon>Cephalopoda</taxon>
        <taxon>Coleoidea</taxon>
        <taxon>Decapodiformes</taxon>
        <taxon>Sepiida</taxon>
        <taxon>Sepiina</taxon>
        <taxon>Sepiidae</taxon>
        <taxon>Acanthosepion</taxon>
    </lineage>
</organism>
<dbReference type="Pfam" id="PF07690">
    <property type="entry name" value="MFS_1"/>
    <property type="match status" value="1"/>
</dbReference>
<dbReference type="OrthoDB" id="5086884at2759"/>
<feature type="transmembrane region" description="Helical" evidence="10">
    <location>
        <begin position="132"/>
        <end position="153"/>
    </location>
</feature>
<feature type="transmembrane region" description="Helical" evidence="10">
    <location>
        <begin position="94"/>
        <end position="112"/>
    </location>
</feature>
<reference evidence="12" key="1">
    <citation type="submission" date="2021-01" db="EMBL/GenBank/DDBJ databases">
        <authorList>
            <person name="Li R."/>
            <person name="Bekaert M."/>
        </authorList>
    </citation>
    <scope>NUCLEOTIDE SEQUENCE</scope>
    <source>
        <strain evidence="12">Farmed</strain>
    </source>
</reference>
<keyword evidence="3" id="KW-0813">Transport</keyword>
<dbReference type="EMBL" id="CAHIKZ030000580">
    <property type="protein sequence ID" value="CAE1227654.1"/>
    <property type="molecule type" value="Genomic_DNA"/>
</dbReference>
<evidence type="ECO:0000256" key="1">
    <source>
        <dbReference type="ARBA" id="ARBA00004141"/>
    </source>
</evidence>
<comment type="caution">
    <text evidence="12">The sequence shown here is derived from an EMBL/GenBank/DDBJ whole genome shotgun (WGS) entry which is preliminary data.</text>
</comment>
<dbReference type="Proteomes" id="UP000597762">
    <property type="component" value="Unassembled WGS sequence"/>
</dbReference>
<keyword evidence="4 10" id="KW-0812">Transmembrane</keyword>
<feature type="compositionally biased region" description="Low complexity" evidence="9">
    <location>
        <begin position="346"/>
        <end position="365"/>
    </location>
</feature>
<dbReference type="InterPro" id="IPR050930">
    <property type="entry name" value="MFS_Vesicular_Transporter"/>
</dbReference>
<evidence type="ECO:0000256" key="8">
    <source>
        <dbReference type="ARBA" id="ARBA00023180"/>
    </source>
</evidence>
<dbReference type="PROSITE" id="PS50850">
    <property type="entry name" value="MFS"/>
    <property type="match status" value="1"/>
</dbReference>
<accession>A0A812BGW7</accession>
<dbReference type="AlphaFoldDB" id="A0A812BGW7"/>
<dbReference type="GO" id="GO:0030121">
    <property type="term" value="C:AP-1 adaptor complex"/>
    <property type="evidence" value="ECO:0007669"/>
    <property type="project" value="TreeGrafter"/>
</dbReference>
<evidence type="ECO:0000256" key="10">
    <source>
        <dbReference type="SAM" id="Phobius"/>
    </source>
</evidence>
<feature type="transmembrane region" description="Helical" evidence="10">
    <location>
        <begin position="218"/>
        <end position="238"/>
    </location>
</feature>
<keyword evidence="13" id="KW-1185">Reference proteome</keyword>
<evidence type="ECO:0000256" key="6">
    <source>
        <dbReference type="ARBA" id="ARBA00022989"/>
    </source>
</evidence>
<dbReference type="InterPro" id="IPR020846">
    <property type="entry name" value="MFS_dom"/>
</dbReference>
<dbReference type="GO" id="GO:0043195">
    <property type="term" value="C:terminal bouton"/>
    <property type="evidence" value="ECO:0007669"/>
    <property type="project" value="TreeGrafter"/>
</dbReference>
<gene>
    <name evidence="12" type="ORF">SPHA_16473</name>
</gene>
<evidence type="ECO:0000313" key="12">
    <source>
        <dbReference type="EMBL" id="CAE1227654.1"/>
    </source>
</evidence>
<feature type="domain" description="Major facilitator superfamily (MFS) profile" evidence="11">
    <location>
        <begin position="1"/>
        <end position="69"/>
    </location>
</feature>
<dbReference type="InterPro" id="IPR011701">
    <property type="entry name" value="MFS"/>
</dbReference>
<evidence type="ECO:0000256" key="5">
    <source>
        <dbReference type="ARBA" id="ARBA00022775"/>
    </source>
</evidence>